<protein>
    <submittedName>
        <fullName evidence="1">Uncharacterized protein</fullName>
    </submittedName>
</protein>
<name>A0A8J2J7B6_9HEXA</name>
<dbReference type="Proteomes" id="UP000708208">
    <property type="component" value="Unassembled WGS sequence"/>
</dbReference>
<comment type="caution">
    <text evidence="1">The sequence shown here is derived from an EMBL/GenBank/DDBJ whole genome shotgun (WGS) entry which is preliminary data.</text>
</comment>
<keyword evidence="2" id="KW-1185">Reference proteome</keyword>
<dbReference type="EMBL" id="CAJVCH010018567">
    <property type="protein sequence ID" value="CAG7685768.1"/>
    <property type="molecule type" value="Genomic_DNA"/>
</dbReference>
<evidence type="ECO:0000313" key="2">
    <source>
        <dbReference type="Proteomes" id="UP000708208"/>
    </source>
</evidence>
<feature type="non-terminal residue" evidence="1">
    <location>
        <position position="1"/>
    </location>
</feature>
<reference evidence="1" key="1">
    <citation type="submission" date="2021-06" db="EMBL/GenBank/DDBJ databases">
        <authorList>
            <person name="Hodson N. C."/>
            <person name="Mongue J. A."/>
            <person name="Jaron S. K."/>
        </authorList>
    </citation>
    <scope>NUCLEOTIDE SEQUENCE</scope>
</reference>
<proteinExistence type="predicted"/>
<feature type="non-terminal residue" evidence="1">
    <location>
        <position position="14"/>
    </location>
</feature>
<organism evidence="1 2">
    <name type="scientific">Allacma fusca</name>
    <dbReference type="NCBI Taxonomy" id="39272"/>
    <lineage>
        <taxon>Eukaryota</taxon>
        <taxon>Metazoa</taxon>
        <taxon>Ecdysozoa</taxon>
        <taxon>Arthropoda</taxon>
        <taxon>Hexapoda</taxon>
        <taxon>Collembola</taxon>
        <taxon>Symphypleona</taxon>
        <taxon>Sminthuridae</taxon>
        <taxon>Allacma</taxon>
    </lineage>
</organism>
<accession>A0A8J2J7B6</accession>
<evidence type="ECO:0000313" key="1">
    <source>
        <dbReference type="EMBL" id="CAG7685768.1"/>
    </source>
</evidence>
<sequence>TKLTIIPQDPVLFS</sequence>
<gene>
    <name evidence="1" type="ORF">AFUS01_LOCUS3135</name>
</gene>